<dbReference type="InterPro" id="IPR001206">
    <property type="entry name" value="Diacylglycerol_kinase_cat_dom"/>
</dbReference>
<dbReference type="GO" id="GO:0005737">
    <property type="term" value="C:cytoplasm"/>
    <property type="evidence" value="ECO:0007669"/>
    <property type="project" value="TreeGrafter"/>
</dbReference>
<feature type="domain" description="DAGKc" evidence="1">
    <location>
        <begin position="143"/>
        <end position="282"/>
    </location>
</feature>
<dbReference type="Gene3D" id="3.40.50.10330">
    <property type="entry name" value="Probable inorganic polyphosphate/atp-NAD kinase, domain 1"/>
    <property type="match status" value="1"/>
</dbReference>
<accession>A0A0D2HJX8</accession>
<proteinExistence type="predicted"/>
<dbReference type="AlphaFoldDB" id="A0A0D2HJX8"/>
<name>A0A0D2HJX8_CLAB1</name>
<dbReference type="GO" id="GO:0001727">
    <property type="term" value="F:lipid kinase activity"/>
    <property type="evidence" value="ECO:0007669"/>
    <property type="project" value="UniProtKB-ARBA"/>
</dbReference>
<sequence length="573" mass="62416">MASVDISRDAPSDPFSDQAAIQDERETVAESTLGVGRNATLTLGTDAVIVLDEGLRISEGFDCFGIFSQRTTNTRSIPYFNVLWAEIVKGELTVHYAKPTSKAANSPVRVAYINYTLGCATAILDKAERWVERLLRRAYGQAQRKKRIKVLINPFGGKGKAVKQYTKEIEPIFAAARCEVDTERTTHHGHAVEIAEKLDINAFDAIASVSGDGLPHECINGLAKKPNAAEALRKVAVVQLPCGSGNGMAWNLTGTGECSTAALCVVKGVRTPLDLVSITQGNTRTLSFLSQSLGIVAESDLGTENLRWMGDARFYFGFLVRLLGKTLYPCDIAVKTEIEDKQEIKRHYAQHMAKRATQASISHSDLDGPLDMSKNLGLPPLRYGTVNDPLPTDAGWTPLTFYANLGNLYCGNMTMMAADAPFFPASLPSDGLLDLVTIDGDIPRRKALDLLLSVPKGAFFDKECVRVRKVSALRVIPRYGTIADSAAENDHQRNKQGLVVDQISSRKNVNRDAGHFSVDGEKMPFEPFQIEVHRGLGTVLSRRLGVYEAIGPKGWEDIDVTATTATDQGSGSR</sequence>
<dbReference type="HOGENOM" id="CLU_013399_0_1_1"/>
<dbReference type="PROSITE" id="PS50146">
    <property type="entry name" value="DAGK"/>
    <property type="match status" value="1"/>
</dbReference>
<keyword evidence="3" id="KW-1185">Reference proteome</keyword>
<dbReference type="GO" id="GO:0016773">
    <property type="term" value="F:phosphotransferase activity, alcohol group as acceptor"/>
    <property type="evidence" value="ECO:0007669"/>
    <property type="project" value="UniProtKB-ARBA"/>
</dbReference>
<dbReference type="InterPro" id="IPR017438">
    <property type="entry name" value="ATP-NAD_kinase_N"/>
</dbReference>
<dbReference type="InterPro" id="IPR050187">
    <property type="entry name" value="Lipid_Phosphate_FormReg"/>
</dbReference>
<dbReference type="Proteomes" id="UP000053789">
    <property type="component" value="Unassembled WGS sequence"/>
</dbReference>
<gene>
    <name evidence="2" type="ORF">Z519_07919</name>
</gene>
<dbReference type="Pfam" id="PF24321">
    <property type="entry name" value="DUF7493"/>
    <property type="match status" value="1"/>
</dbReference>
<dbReference type="InterPro" id="IPR016064">
    <property type="entry name" value="NAD/diacylglycerol_kinase_sf"/>
</dbReference>
<dbReference type="SMART" id="SM00046">
    <property type="entry name" value="DAGKc"/>
    <property type="match status" value="1"/>
</dbReference>
<dbReference type="SUPFAM" id="SSF111331">
    <property type="entry name" value="NAD kinase/diacylglycerol kinase-like"/>
    <property type="match status" value="1"/>
</dbReference>
<evidence type="ECO:0000313" key="2">
    <source>
        <dbReference type="EMBL" id="KIW91025.1"/>
    </source>
</evidence>
<dbReference type="GO" id="GO:0046512">
    <property type="term" value="P:sphingosine biosynthetic process"/>
    <property type="evidence" value="ECO:0007669"/>
    <property type="project" value="TreeGrafter"/>
</dbReference>
<organism evidence="2 3">
    <name type="scientific">Cladophialophora bantiana (strain ATCC 10958 / CBS 173.52 / CDC B-1940 / NIH 8579)</name>
    <name type="common">Xylohypha bantiana</name>
    <dbReference type="NCBI Taxonomy" id="1442370"/>
    <lineage>
        <taxon>Eukaryota</taxon>
        <taxon>Fungi</taxon>
        <taxon>Dikarya</taxon>
        <taxon>Ascomycota</taxon>
        <taxon>Pezizomycotina</taxon>
        <taxon>Eurotiomycetes</taxon>
        <taxon>Chaetothyriomycetidae</taxon>
        <taxon>Chaetothyriales</taxon>
        <taxon>Herpotrichiellaceae</taxon>
        <taxon>Cladophialophora</taxon>
    </lineage>
</organism>
<protein>
    <recommendedName>
        <fullName evidence="1">DAGKc domain-containing protein</fullName>
    </recommendedName>
</protein>
<dbReference type="Gene3D" id="2.60.200.40">
    <property type="match status" value="1"/>
</dbReference>
<dbReference type="EMBL" id="KN846991">
    <property type="protein sequence ID" value="KIW91025.1"/>
    <property type="molecule type" value="Genomic_DNA"/>
</dbReference>
<dbReference type="RefSeq" id="XP_016617694.1">
    <property type="nucleotide sequence ID" value="XM_016765649.1"/>
</dbReference>
<dbReference type="PANTHER" id="PTHR12358">
    <property type="entry name" value="SPHINGOSINE KINASE"/>
    <property type="match status" value="1"/>
</dbReference>
<dbReference type="VEuPathDB" id="FungiDB:Z519_07919"/>
<dbReference type="GO" id="GO:0016020">
    <property type="term" value="C:membrane"/>
    <property type="evidence" value="ECO:0007669"/>
    <property type="project" value="TreeGrafter"/>
</dbReference>
<dbReference type="PANTHER" id="PTHR12358:SF31">
    <property type="entry name" value="ACYLGLYCEROL KINASE, MITOCHONDRIAL"/>
    <property type="match status" value="1"/>
</dbReference>
<dbReference type="OrthoDB" id="3853857at2759"/>
<reference evidence="2" key="1">
    <citation type="submission" date="2015-01" db="EMBL/GenBank/DDBJ databases">
        <title>The Genome Sequence of Cladophialophora bantiana CBS 173.52.</title>
        <authorList>
            <consortium name="The Broad Institute Genomics Platform"/>
            <person name="Cuomo C."/>
            <person name="de Hoog S."/>
            <person name="Gorbushina A."/>
            <person name="Stielow B."/>
            <person name="Teixiera M."/>
            <person name="Abouelleil A."/>
            <person name="Chapman S.B."/>
            <person name="Priest M."/>
            <person name="Young S.K."/>
            <person name="Wortman J."/>
            <person name="Nusbaum C."/>
            <person name="Birren B."/>
        </authorList>
    </citation>
    <scope>NUCLEOTIDE SEQUENCE [LARGE SCALE GENOMIC DNA]</scope>
    <source>
        <strain evidence="2">CBS 173.52</strain>
    </source>
</reference>
<evidence type="ECO:0000313" key="3">
    <source>
        <dbReference type="Proteomes" id="UP000053789"/>
    </source>
</evidence>
<dbReference type="InterPro" id="IPR055916">
    <property type="entry name" value="DUF7493"/>
</dbReference>
<dbReference type="GeneID" id="27700847"/>
<evidence type="ECO:0000259" key="1">
    <source>
        <dbReference type="PROSITE" id="PS50146"/>
    </source>
</evidence>
<dbReference type="Pfam" id="PF00781">
    <property type="entry name" value="DAGK_cat"/>
    <property type="match status" value="1"/>
</dbReference>